<dbReference type="EMBL" id="ATBP01000019">
    <property type="protein sequence ID" value="ETR74157.1"/>
    <property type="molecule type" value="Genomic_DNA"/>
</dbReference>
<dbReference type="Pfam" id="PF13472">
    <property type="entry name" value="Lipase_GDSL_2"/>
    <property type="match status" value="1"/>
</dbReference>
<evidence type="ECO:0000259" key="1">
    <source>
        <dbReference type="Pfam" id="PF13472"/>
    </source>
</evidence>
<gene>
    <name evidence="2" type="ORF">OMM_00408</name>
</gene>
<proteinExistence type="predicted"/>
<name>A0A1V1PH07_9BACT</name>
<reference evidence="3" key="1">
    <citation type="submission" date="2012-11" db="EMBL/GenBank/DDBJ databases">
        <authorList>
            <person name="Lucero-Rivera Y.E."/>
            <person name="Tovar-Ramirez D."/>
        </authorList>
    </citation>
    <scope>NUCLEOTIDE SEQUENCE [LARGE SCALE GENOMIC DNA]</scope>
    <source>
        <strain evidence="3">Araruama</strain>
    </source>
</reference>
<dbReference type="AlphaFoldDB" id="A0A1V1PH07"/>
<dbReference type="SUPFAM" id="SSF52266">
    <property type="entry name" value="SGNH hydrolase"/>
    <property type="match status" value="1"/>
</dbReference>
<dbReference type="InterPro" id="IPR036514">
    <property type="entry name" value="SGNH_hydro_sf"/>
</dbReference>
<sequence>MSNIVQTKILPFNQHKNPQFTVLFLGGSTTQCSYVQEKLRFPALVSTILNKNGLKVNTINSGRAGNTLHDSINIFFNYLYKFKPDYTVIMHATNDRGVLNRDHNYHSRMGQEVTFKQLLKWLGQSLSRIQIIGLLRLTITKIFGKKFEYTGISSIEQEKPSDIDTTPFYIRLKIFVNMVKHMGTIPILMTQPLANVRTNISPDWLNTPDQLKLNEIIRLAAKEQNVSLIDLSSYMKTVPDYENHIEKYLYDGIHVSDMGSKLYANYISKRLIEISKLKENSQ</sequence>
<organism evidence="2 3">
    <name type="scientific">Candidatus Magnetoglobus multicellularis str. Araruama</name>
    <dbReference type="NCBI Taxonomy" id="890399"/>
    <lineage>
        <taxon>Bacteria</taxon>
        <taxon>Pseudomonadati</taxon>
        <taxon>Thermodesulfobacteriota</taxon>
        <taxon>Desulfobacteria</taxon>
        <taxon>Desulfobacterales</taxon>
        <taxon>Desulfobacteraceae</taxon>
        <taxon>Candidatus Magnetoglobus</taxon>
    </lineage>
</organism>
<protein>
    <submittedName>
        <fullName evidence="2">Esterase, SGNH hydrolase-type</fullName>
    </submittedName>
</protein>
<evidence type="ECO:0000313" key="2">
    <source>
        <dbReference type="EMBL" id="ETR74157.1"/>
    </source>
</evidence>
<dbReference type="GO" id="GO:0016788">
    <property type="term" value="F:hydrolase activity, acting on ester bonds"/>
    <property type="evidence" value="ECO:0007669"/>
    <property type="project" value="UniProtKB-ARBA"/>
</dbReference>
<dbReference type="Proteomes" id="UP000189670">
    <property type="component" value="Unassembled WGS sequence"/>
</dbReference>
<dbReference type="Gene3D" id="3.40.50.1110">
    <property type="entry name" value="SGNH hydrolase"/>
    <property type="match status" value="1"/>
</dbReference>
<comment type="caution">
    <text evidence="2">The sequence shown here is derived from an EMBL/GenBank/DDBJ whole genome shotgun (WGS) entry which is preliminary data.</text>
</comment>
<feature type="domain" description="SGNH hydrolase-type esterase" evidence="1">
    <location>
        <begin position="24"/>
        <end position="261"/>
    </location>
</feature>
<evidence type="ECO:0000313" key="3">
    <source>
        <dbReference type="Proteomes" id="UP000189670"/>
    </source>
</evidence>
<dbReference type="CDD" id="cd00229">
    <property type="entry name" value="SGNH_hydrolase"/>
    <property type="match status" value="1"/>
</dbReference>
<dbReference type="InterPro" id="IPR013830">
    <property type="entry name" value="SGNH_hydro"/>
</dbReference>
<accession>A0A1V1PH07</accession>
<keyword evidence="2" id="KW-0378">Hydrolase</keyword>